<name>A0AAW1F912_ZOAVI</name>
<evidence type="ECO:0000313" key="1">
    <source>
        <dbReference type="EMBL" id="KAK9531449.1"/>
    </source>
</evidence>
<comment type="caution">
    <text evidence="1">The sequence shown here is derived from an EMBL/GenBank/DDBJ whole genome shotgun (WGS) entry which is preliminary data.</text>
</comment>
<keyword evidence="2" id="KW-1185">Reference proteome</keyword>
<dbReference type="EMBL" id="JBCEZU010000089">
    <property type="protein sequence ID" value="KAK9531449.1"/>
    <property type="molecule type" value="Genomic_DNA"/>
</dbReference>
<dbReference type="AlphaFoldDB" id="A0AAW1F912"/>
<evidence type="ECO:0000313" key="2">
    <source>
        <dbReference type="Proteomes" id="UP001488805"/>
    </source>
</evidence>
<sequence length="70" mass="8033">MLVLLSSRKNNLCPSKLRRRLLTPGWPLGQRLGVLMFTLTGGRTQPVYFMTQEKGPQKGVWPQHIDPHNH</sequence>
<accession>A0AAW1F912</accession>
<protein>
    <submittedName>
        <fullName evidence="1">Uncharacterized protein</fullName>
    </submittedName>
</protein>
<organism evidence="1 2">
    <name type="scientific">Zoarces viviparus</name>
    <name type="common">Viviparous eelpout</name>
    <name type="synonym">Blennius viviparus</name>
    <dbReference type="NCBI Taxonomy" id="48416"/>
    <lineage>
        <taxon>Eukaryota</taxon>
        <taxon>Metazoa</taxon>
        <taxon>Chordata</taxon>
        <taxon>Craniata</taxon>
        <taxon>Vertebrata</taxon>
        <taxon>Euteleostomi</taxon>
        <taxon>Actinopterygii</taxon>
        <taxon>Neopterygii</taxon>
        <taxon>Teleostei</taxon>
        <taxon>Neoteleostei</taxon>
        <taxon>Acanthomorphata</taxon>
        <taxon>Eupercaria</taxon>
        <taxon>Perciformes</taxon>
        <taxon>Cottioidei</taxon>
        <taxon>Zoarcales</taxon>
        <taxon>Zoarcidae</taxon>
        <taxon>Zoarcinae</taxon>
        <taxon>Zoarces</taxon>
    </lineage>
</organism>
<proteinExistence type="predicted"/>
<reference evidence="1 2" key="1">
    <citation type="journal article" date="2024" name="Genome Biol. Evol.">
        <title>Chromosome-level genome assembly of the viviparous eelpout Zoarces viviparus.</title>
        <authorList>
            <person name="Fuhrmann N."/>
            <person name="Brasseur M.V."/>
            <person name="Bakowski C.E."/>
            <person name="Podsiadlowski L."/>
            <person name="Prost S."/>
            <person name="Krehenwinkel H."/>
            <person name="Mayer C."/>
        </authorList>
    </citation>
    <scope>NUCLEOTIDE SEQUENCE [LARGE SCALE GENOMIC DNA]</scope>
    <source>
        <strain evidence="1">NO-MEL_2022_Ind0_liver</strain>
    </source>
</reference>
<gene>
    <name evidence="1" type="ORF">VZT92_010875</name>
</gene>
<dbReference type="Proteomes" id="UP001488805">
    <property type="component" value="Unassembled WGS sequence"/>
</dbReference>